<dbReference type="InterPro" id="IPR051885">
    <property type="entry name" value="CC_CF"/>
</dbReference>
<feature type="domain" description="CCDC113/CCDC96 coiled-coil" evidence="6">
    <location>
        <begin position="253"/>
        <end position="416"/>
    </location>
</feature>
<dbReference type="PANTHER" id="PTHR15654">
    <property type="entry name" value="COILED-COIL DOMAIN-CONTAINING PROTEIN 113-RELATED"/>
    <property type="match status" value="1"/>
</dbReference>
<dbReference type="Pfam" id="PF13870">
    <property type="entry name" value="CCDC113_CCDC96_CC"/>
    <property type="match status" value="1"/>
</dbReference>
<name>A0AAW2I8V0_9NEOP</name>
<evidence type="ECO:0000313" key="7">
    <source>
        <dbReference type="EMBL" id="KAL0278599.1"/>
    </source>
</evidence>
<comment type="caution">
    <text evidence="7">The sequence shown here is derived from an EMBL/GenBank/DDBJ whole genome shotgun (WGS) entry which is preliminary data.</text>
</comment>
<keyword evidence="2 4" id="KW-0175">Coiled coil</keyword>
<feature type="coiled-coil region" evidence="4">
    <location>
        <begin position="254"/>
        <end position="317"/>
    </location>
</feature>
<accession>A0AAW2I8V0</accession>
<dbReference type="GO" id="GO:0005930">
    <property type="term" value="C:axoneme"/>
    <property type="evidence" value="ECO:0007669"/>
    <property type="project" value="TreeGrafter"/>
</dbReference>
<evidence type="ECO:0000256" key="5">
    <source>
        <dbReference type="SAM" id="MobiDB-lite"/>
    </source>
</evidence>
<dbReference type="GO" id="GO:0060271">
    <property type="term" value="P:cilium assembly"/>
    <property type="evidence" value="ECO:0007669"/>
    <property type="project" value="TreeGrafter"/>
</dbReference>
<evidence type="ECO:0000256" key="3">
    <source>
        <dbReference type="ARBA" id="ARBA00023273"/>
    </source>
</evidence>
<dbReference type="GO" id="GO:0036064">
    <property type="term" value="C:ciliary basal body"/>
    <property type="evidence" value="ECO:0007669"/>
    <property type="project" value="TreeGrafter"/>
</dbReference>
<evidence type="ECO:0000256" key="4">
    <source>
        <dbReference type="SAM" id="Coils"/>
    </source>
</evidence>
<comment type="subcellular location">
    <subcellularLocation>
        <location evidence="1">Cell projection</location>
        <location evidence="1">Cilium</location>
    </subcellularLocation>
</comment>
<keyword evidence="3" id="KW-0966">Cell projection</keyword>
<protein>
    <recommendedName>
        <fullName evidence="6">CCDC113/CCDC96 coiled-coil domain-containing protein</fullName>
    </recommendedName>
</protein>
<evidence type="ECO:0000256" key="1">
    <source>
        <dbReference type="ARBA" id="ARBA00004138"/>
    </source>
</evidence>
<sequence>MSDKDIPGVDLDDESLSDLAGESDSESTASSNISRKSEAGDEKAKRKYLWKVGEGEEYGEGEPLHVVIPEGEGEYPYPIWDEPPTVSTESVVSIASTITEIEETEEERLARAERERLIDIVRLKLIARTSLRRKNIFLHRKLAEHIKKRRLDHAAKEDPKVQYELTAKYLKRLYHFNEFKESQDGEMRDLAINLRMLKNDTERLEEELKETMDNFMENLKELSTTLVSSRTGKRLNEKMVHRLLKRLTVRNVEKGELRLKYVKMRNKIEEKERELKTMENFGNGLYIMDYEQLKIDNQNYSDKIEEKEEELTKLRVKTQCNIQNLAQVREKAYAIEGDIEITEAKYGDIEAEFNNTRERVGRAKKLRDAYRVEFESLKMESGLLTRDLLLRDFETSLEERERDRDVLDDLRTLIKDKKKKKLKLDSQFNKIYSSKIATVNNNSYLK</sequence>
<dbReference type="InterPro" id="IPR025254">
    <property type="entry name" value="CCDC113/CCDC96_CC"/>
</dbReference>
<reference evidence="7" key="1">
    <citation type="journal article" date="2024" name="Gigascience">
        <title>Chromosome-level genome of the poultry shaft louse Menopon gallinae provides insight into the host-switching and adaptive evolution of parasitic lice.</title>
        <authorList>
            <person name="Xu Y."/>
            <person name="Ma L."/>
            <person name="Liu S."/>
            <person name="Liang Y."/>
            <person name="Liu Q."/>
            <person name="He Z."/>
            <person name="Tian L."/>
            <person name="Duan Y."/>
            <person name="Cai W."/>
            <person name="Li H."/>
            <person name="Song F."/>
        </authorList>
    </citation>
    <scope>NUCLEOTIDE SEQUENCE</scope>
    <source>
        <strain evidence="7">Cailab_2023a</strain>
    </source>
</reference>
<feature type="region of interest" description="Disordered" evidence="5">
    <location>
        <begin position="1"/>
        <end position="45"/>
    </location>
</feature>
<dbReference type="EMBL" id="JARGDH010000001">
    <property type="protein sequence ID" value="KAL0278599.1"/>
    <property type="molecule type" value="Genomic_DNA"/>
</dbReference>
<feature type="coiled-coil region" evidence="4">
    <location>
        <begin position="187"/>
        <end position="225"/>
    </location>
</feature>
<feature type="compositionally biased region" description="Basic and acidic residues" evidence="5">
    <location>
        <begin position="35"/>
        <end position="44"/>
    </location>
</feature>
<dbReference type="AlphaFoldDB" id="A0AAW2I8V0"/>
<proteinExistence type="predicted"/>
<organism evidence="7">
    <name type="scientific">Menopon gallinae</name>
    <name type="common">poultry shaft louse</name>
    <dbReference type="NCBI Taxonomy" id="328185"/>
    <lineage>
        <taxon>Eukaryota</taxon>
        <taxon>Metazoa</taxon>
        <taxon>Ecdysozoa</taxon>
        <taxon>Arthropoda</taxon>
        <taxon>Hexapoda</taxon>
        <taxon>Insecta</taxon>
        <taxon>Pterygota</taxon>
        <taxon>Neoptera</taxon>
        <taxon>Paraneoptera</taxon>
        <taxon>Psocodea</taxon>
        <taxon>Troctomorpha</taxon>
        <taxon>Phthiraptera</taxon>
        <taxon>Amblycera</taxon>
        <taxon>Menoponidae</taxon>
        <taxon>Menopon</taxon>
    </lineage>
</organism>
<evidence type="ECO:0000256" key="2">
    <source>
        <dbReference type="ARBA" id="ARBA00023054"/>
    </source>
</evidence>
<gene>
    <name evidence="7" type="ORF">PYX00_000373</name>
</gene>
<dbReference type="PANTHER" id="PTHR15654:SF1">
    <property type="entry name" value="COILED-COIL DOMAIN-CONTAINING PROTEIN 96"/>
    <property type="match status" value="1"/>
</dbReference>
<evidence type="ECO:0000259" key="6">
    <source>
        <dbReference type="Pfam" id="PF13870"/>
    </source>
</evidence>
<feature type="compositionally biased region" description="Acidic residues" evidence="5">
    <location>
        <begin position="10"/>
        <end position="25"/>
    </location>
</feature>